<reference evidence="1 2" key="1">
    <citation type="submission" date="2020-08" db="EMBL/GenBank/DDBJ databases">
        <title>Genomic Encyclopedia of Type Strains, Phase IV (KMG-IV): sequencing the most valuable type-strain genomes for metagenomic binning, comparative biology and taxonomic classification.</title>
        <authorList>
            <person name="Goeker M."/>
        </authorList>
    </citation>
    <scope>NUCLEOTIDE SEQUENCE [LARGE SCALE GENOMIC DNA]</scope>
    <source>
        <strain evidence="1 2">DSM 5391</strain>
    </source>
</reference>
<sequence length="40" mass="4790">MRIGRNSYRFIAKIERKAEAALKKDRLVFSKQPHEVLYLL</sequence>
<dbReference type="EMBL" id="JACHGK010000006">
    <property type="protein sequence ID" value="MBB6445424.1"/>
    <property type="molecule type" value="Genomic_DNA"/>
</dbReference>
<proteinExistence type="predicted"/>
<evidence type="ECO:0000313" key="1">
    <source>
        <dbReference type="EMBL" id="MBB6445424.1"/>
    </source>
</evidence>
<comment type="caution">
    <text evidence="1">The sequence shown here is derived from an EMBL/GenBank/DDBJ whole genome shotgun (WGS) entry which is preliminary data.</text>
</comment>
<gene>
    <name evidence="1" type="ORF">HNR53_002043</name>
</gene>
<dbReference type="AlphaFoldDB" id="A0A7X0LWJ7"/>
<evidence type="ECO:0000313" key="2">
    <source>
        <dbReference type="Proteomes" id="UP000531594"/>
    </source>
</evidence>
<protein>
    <submittedName>
        <fullName evidence="1">Uncharacterized protein</fullName>
    </submittedName>
</protein>
<organism evidence="1 2">
    <name type="scientific">Bacillus benzoevorans</name>
    <dbReference type="NCBI Taxonomy" id="1456"/>
    <lineage>
        <taxon>Bacteria</taxon>
        <taxon>Bacillati</taxon>
        <taxon>Bacillota</taxon>
        <taxon>Bacilli</taxon>
        <taxon>Bacillales</taxon>
        <taxon>Bacillaceae</taxon>
        <taxon>Bacillus</taxon>
    </lineage>
</organism>
<keyword evidence="2" id="KW-1185">Reference proteome</keyword>
<name>A0A7X0LWJ7_9BACI</name>
<dbReference type="Proteomes" id="UP000531594">
    <property type="component" value="Unassembled WGS sequence"/>
</dbReference>
<accession>A0A7X0LWJ7</accession>